<keyword evidence="7" id="KW-1133">Transmembrane helix</keyword>
<evidence type="ECO:0000256" key="3">
    <source>
        <dbReference type="ARBA" id="ARBA00022553"/>
    </source>
</evidence>
<dbReference type="Gene3D" id="1.10.287.130">
    <property type="match status" value="1"/>
</dbReference>
<dbReference type="Pfam" id="PF02518">
    <property type="entry name" value="HATPase_c"/>
    <property type="match status" value="1"/>
</dbReference>
<dbReference type="CDD" id="cd00082">
    <property type="entry name" value="HisKA"/>
    <property type="match status" value="1"/>
</dbReference>
<evidence type="ECO:0000256" key="1">
    <source>
        <dbReference type="ARBA" id="ARBA00000085"/>
    </source>
</evidence>
<keyword evidence="7" id="KW-0812">Transmembrane</keyword>
<dbReference type="SUPFAM" id="SSF55874">
    <property type="entry name" value="ATPase domain of HSP90 chaperone/DNA topoisomerase II/histidine kinase"/>
    <property type="match status" value="1"/>
</dbReference>
<feature type="domain" description="Histidine kinase" evidence="8">
    <location>
        <begin position="324"/>
        <end position="583"/>
    </location>
</feature>
<dbReference type="Gene3D" id="3.30.565.10">
    <property type="entry name" value="Histidine kinase-like ATPase, C-terminal domain"/>
    <property type="match status" value="1"/>
</dbReference>
<evidence type="ECO:0000256" key="4">
    <source>
        <dbReference type="ARBA" id="ARBA00022777"/>
    </source>
</evidence>
<dbReference type="AlphaFoldDB" id="A0A1J1LTD4"/>
<dbReference type="Proteomes" id="UP000184315">
    <property type="component" value="Unassembled WGS sequence"/>
</dbReference>
<feature type="transmembrane region" description="Helical" evidence="7">
    <location>
        <begin position="145"/>
        <end position="165"/>
    </location>
</feature>
<dbReference type="InterPro" id="IPR003661">
    <property type="entry name" value="HisK_dim/P_dom"/>
</dbReference>
<dbReference type="InterPro" id="IPR005467">
    <property type="entry name" value="His_kinase_dom"/>
</dbReference>
<keyword evidence="10" id="KW-1185">Reference proteome</keyword>
<feature type="transmembrane region" description="Helical" evidence="7">
    <location>
        <begin position="202"/>
        <end position="224"/>
    </location>
</feature>
<dbReference type="InterPro" id="IPR003594">
    <property type="entry name" value="HATPase_dom"/>
</dbReference>
<evidence type="ECO:0000256" key="2">
    <source>
        <dbReference type="ARBA" id="ARBA00012438"/>
    </source>
</evidence>
<keyword evidence="7" id="KW-0472">Membrane</keyword>
<gene>
    <name evidence="9" type="ORF">PL9214650531</name>
</gene>
<accession>A0A1J1LTD4</accession>
<evidence type="ECO:0000256" key="7">
    <source>
        <dbReference type="SAM" id="Phobius"/>
    </source>
</evidence>
<keyword evidence="4 9" id="KW-0418">Kinase</keyword>
<feature type="transmembrane region" description="Helical" evidence="7">
    <location>
        <begin position="76"/>
        <end position="93"/>
    </location>
</feature>
<dbReference type="PANTHER" id="PTHR43065">
    <property type="entry name" value="SENSOR HISTIDINE KINASE"/>
    <property type="match status" value="1"/>
</dbReference>
<dbReference type="SMART" id="SM00387">
    <property type="entry name" value="HATPase_c"/>
    <property type="match status" value="1"/>
</dbReference>
<dbReference type="EMBL" id="CZDF01000172">
    <property type="protein sequence ID" value="CUR35092.1"/>
    <property type="molecule type" value="Genomic_DNA"/>
</dbReference>
<evidence type="ECO:0000256" key="5">
    <source>
        <dbReference type="ARBA" id="ARBA00023012"/>
    </source>
</evidence>
<feature type="transmembrane region" description="Helical" evidence="7">
    <location>
        <begin position="12"/>
        <end position="34"/>
    </location>
</feature>
<dbReference type="EC" id="2.7.13.3" evidence="2"/>
<proteinExistence type="predicted"/>
<comment type="catalytic activity">
    <reaction evidence="1">
        <text>ATP + protein L-histidine = ADP + protein N-phospho-L-histidine.</text>
        <dbReference type="EC" id="2.7.13.3"/>
    </reaction>
</comment>
<keyword evidence="9" id="KW-0808">Transferase</keyword>
<feature type="coiled-coil region" evidence="6">
    <location>
        <begin position="264"/>
        <end position="315"/>
    </location>
</feature>
<evidence type="ECO:0000256" key="6">
    <source>
        <dbReference type="SAM" id="Coils"/>
    </source>
</evidence>
<evidence type="ECO:0000313" key="9">
    <source>
        <dbReference type="EMBL" id="CUR35092.1"/>
    </source>
</evidence>
<dbReference type="PROSITE" id="PS50109">
    <property type="entry name" value="HIS_KIN"/>
    <property type="match status" value="1"/>
</dbReference>
<dbReference type="STRING" id="671072.PL9214650531"/>
<dbReference type="InterPro" id="IPR036890">
    <property type="entry name" value="HATPase_C_sf"/>
</dbReference>
<reference evidence="10" key="1">
    <citation type="submission" date="2015-10" db="EMBL/GenBank/DDBJ databases">
        <authorList>
            <person name="Regsiter A."/>
            <person name="william w."/>
        </authorList>
    </citation>
    <scope>NUCLEOTIDE SEQUENCE [LARGE SCALE GENOMIC DNA]</scope>
</reference>
<feature type="transmembrane region" description="Helical" evidence="7">
    <location>
        <begin position="105"/>
        <end position="124"/>
    </location>
</feature>
<keyword evidence="3" id="KW-0597">Phosphoprotein</keyword>
<dbReference type="OrthoDB" id="9773246at2"/>
<protein>
    <recommendedName>
        <fullName evidence="2">histidine kinase</fullName>
        <ecNumber evidence="2">2.7.13.3</ecNumber>
    </recommendedName>
</protein>
<evidence type="ECO:0000313" key="10">
    <source>
        <dbReference type="Proteomes" id="UP000184315"/>
    </source>
</evidence>
<dbReference type="PRINTS" id="PR00344">
    <property type="entry name" value="BCTRLSENSOR"/>
</dbReference>
<name>A0A1J1LTD4_9CYAN</name>
<evidence type="ECO:0000259" key="8">
    <source>
        <dbReference type="PROSITE" id="PS50109"/>
    </source>
</evidence>
<feature type="transmembrane region" description="Helical" evidence="7">
    <location>
        <begin position="230"/>
        <end position="249"/>
    </location>
</feature>
<feature type="transmembrane region" description="Helical" evidence="7">
    <location>
        <begin position="40"/>
        <end position="64"/>
    </location>
</feature>
<keyword evidence="6" id="KW-0175">Coiled coil</keyword>
<organism evidence="9 10">
    <name type="scientific">Planktothrix tepida PCC 9214</name>
    <dbReference type="NCBI Taxonomy" id="671072"/>
    <lineage>
        <taxon>Bacteria</taxon>
        <taxon>Bacillati</taxon>
        <taxon>Cyanobacteriota</taxon>
        <taxon>Cyanophyceae</taxon>
        <taxon>Oscillatoriophycideae</taxon>
        <taxon>Oscillatoriales</taxon>
        <taxon>Microcoleaceae</taxon>
        <taxon>Planktothrix</taxon>
    </lineage>
</organism>
<dbReference type="GO" id="GO:0000155">
    <property type="term" value="F:phosphorelay sensor kinase activity"/>
    <property type="evidence" value="ECO:0007669"/>
    <property type="project" value="InterPro"/>
</dbReference>
<sequence>MSYLSSFISFYKIMVWAGLLFLPSLGILGLSVIANPTVKYILFPFHEVAITIACLISTLVGIVAYRCYQKQGVATLKYWSFAFLGFAIIYLWHGMLTRTSTVNPIIFLIFGPTSRIILAGYLLWGMTQIHAPPDPVALRFKASQWQPHLMVIVALNIILLSIVFSPLSIPVIYIKLLERISLAILLFVFIRMLPLIPIRSPLLLSHFFALSFFIQASLAFLFSLPWNAMWWYAHLCSGVGFLILGYGIVRAYETTETFANIYDLKELQDKLIKSEAEKTELSLIIEEKEKAEQGLKNALEDLQKTQIQLVQSEKMSALGALVAGVAHEINNPVSFISSNLVHCEMYINDLMTHLKIYEHYDFSSYSEIEQHKEDIELNYLIEDCPRLIASMKEGTNRLIEISKSLRTFSRSDHQCKVAFDIHDGIDSTLMILRHRLKTNENHQEIKVIKEYGNLPQILCYPGQLNQVFMNLISNAIDVLNELSSEQQSPISLQKYPEILIKTEARPQQQKVMIMVEDNGNGMSPDVMHQIFDHLFTTKPVGQGTGLGLSISRQIIEEKHQGKIYCSSVVGEGTCFTVELPITSSLKV</sequence>
<dbReference type="RefSeq" id="WP_083580182.1">
    <property type="nucleotide sequence ID" value="NZ_LN889813.1"/>
</dbReference>
<keyword evidence="5" id="KW-0902">Two-component regulatory system</keyword>
<feature type="transmembrane region" description="Helical" evidence="7">
    <location>
        <begin position="171"/>
        <end position="190"/>
    </location>
</feature>
<dbReference type="PANTHER" id="PTHR43065:SF50">
    <property type="entry name" value="HISTIDINE KINASE"/>
    <property type="match status" value="1"/>
</dbReference>
<dbReference type="InterPro" id="IPR004358">
    <property type="entry name" value="Sig_transdc_His_kin-like_C"/>
</dbReference>